<feature type="domain" description="PAS" evidence="5">
    <location>
        <begin position="38"/>
        <end position="63"/>
    </location>
</feature>
<dbReference type="SUPFAM" id="SSF58104">
    <property type="entry name" value="Methyl-accepting chemotaxis protein (MCP) signaling domain"/>
    <property type="match status" value="1"/>
</dbReference>
<dbReference type="GO" id="GO:0016020">
    <property type="term" value="C:membrane"/>
    <property type="evidence" value="ECO:0007669"/>
    <property type="project" value="InterPro"/>
</dbReference>
<dbReference type="PRINTS" id="PR00260">
    <property type="entry name" value="CHEMTRNSDUCR"/>
</dbReference>
<evidence type="ECO:0000259" key="4">
    <source>
        <dbReference type="PROSITE" id="PS50111"/>
    </source>
</evidence>
<proteinExistence type="inferred from homology"/>
<dbReference type="SMART" id="SM00283">
    <property type="entry name" value="MA"/>
    <property type="match status" value="1"/>
</dbReference>
<evidence type="ECO:0000259" key="5">
    <source>
        <dbReference type="PROSITE" id="PS50112"/>
    </source>
</evidence>
<dbReference type="InterPro" id="IPR013655">
    <property type="entry name" value="PAS_fold_3"/>
</dbReference>
<dbReference type="SUPFAM" id="SSF55785">
    <property type="entry name" value="PYP-like sensor domain (PAS domain)"/>
    <property type="match status" value="1"/>
</dbReference>
<keyword evidence="1" id="KW-0145">Chemotaxis</keyword>
<evidence type="ECO:0000313" key="7">
    <source>
        <dbReference type="Proteomes" id="UP000256838"/>
    </source>
</evidence>
<dbReference type="EMBL" id="QRGA01000001">
    <property type="protein sequence ID" value="RDV00381.1"/>
    <property type="molecule type" value="Genomic_DNA"/>
</dbReference>
<dbReference type="InterPro" id="IPR004090">
    <property type="entry name" value="Chemotax_Me-accpt_rcpt"/>
</dbReference>
<dbReference type="GO" id="GO:0004888">
    <property type="term" value="F:transmembrane signaling receptor activity"/>
    <property type="evidence" value="ECO:0007669"/>
    <property type="project" value="InterPro"/>
</dbReference>
<comment type="caution">
    <text evidence="6">The sequence shown here is derived from an EMBL/GenBank/DDBJ whole genome shotgun (WGS) entry which is preliminary data.</text>
</comment>
<gene>
    <name evidence="6" type="ORF">DWV00_00835</name>
</gene>
<keyword evidence="7" id="KW-1185">Reference proteome</keyword>
<evidence type="ECO:0000256" key="3">
    <source>
        <dbReference type="PROSITE-ProRule" id="PRU00284"/>
    </source>
</evidence>
<accession>A0A3D8K590</accession>
<sequence length="483" mass="51563">MPTFAWLSTYVRGAFMKNVPCEASDQLDPDEYLVTRNDAQGIITYVNGRWYPATGYAPSDLIGAATKMLYHADMPSQVGSDVWATLARGRTWSGLQKLRRKDGSAFWALAIVTPDLRNGTVAGYISVRTRADPAQVAVAETAFAQWKSGKRIRYRMRNGEIVRRRRILRSALDMMPALNSARADAIDTIRLMSGGDLSRRISNDRERSNRKPLIESLDVMRKGFVRAVRDMRASTLATRSAASEIASATVNLSHRATQQSASLEQAAVAIEQLDRSVQSIIDGTTQAHGKTQSAAALAAQGVSAAQQAGRTMSATAERATRIAGISSMIESIAFQTSILALNASVEAARAGIEGRGFAVVAAEVRALSQRSSTAARDIRGLVDDTVAQIEAGAGQVLTNEKTIEQLAEAIIGLEKVVASIAGATHQQGIAISEVSRNISDLSGAVAHTAAMVGQAATAAEALLDQSNALDVSMAAFRLSETDR</sequence>
<reference evidence="6 7" key="1">
    <citation type="submission" date="2018-08" db="EMBL/GenBank/DDBJ databases">
        <title>Paraburkholderia sp. DHOM06 isolated from forest soil.</title>
        <authorList>
            <person name="Gao Z.-H."/>
            <person name="Qiu L.-H."/>
        </authorList>
    </citation>
    <scope>NUCLEOTIDE SEQUENCE [LARGE SCALE GENOMIC DNA]</scope>
    <source>
        <strain evidence="6 7">DHOM06</strain>
    </source>
</reference>
<organism evidence="6 7">
    <name type="scientific">Trinickia dinghuensis</name>
    <dbReference type="NCBI Taxonomy" id="2291023"/>
    <lineage>
        <taxon>Bacteria</taxon>
        <taxon>Pseudomonadati</taxon>
        <taxon>Pseudomonadota</taxon>
        <taxon>Betaproteobacteria</taxon>
        <taxon>Burkholderiales</taxon>
        <taxon>Burkholderiaceae</taxon>
        <taxon>Trinickia</taxon>
    </lineage>
</organism>
<evidence type="ECO:0000256" key="2">
    <source>
        <dbReference type="ARBA" id="ARBA00029447"/>
    </source>
</evidence>
<comment type="similarity">
    <text evidence="2">Belongs to the methyl-accepting chemotaxis (MCP) protein family.</text>
</comment>
<dbReference type="InterPro" id="IPR051310">
    <property type="entry name" value="MCP_chemotaxis"/>
</dbReference>
<dbReference type="CDD" id="cd00130">
    <property type="entry name" value="PAS"/>
    <property type="match status" value="1"/>
</dbReference>
<evidence type="ECO:0000313" key="6">
    <source>
        <dbReference type="EMBL" id="RDV00381.1"/>
    </source>
</evidence>
<evidence type="ECO:0000256" key="1">
    <source>
        <dbReference type="ARBA" id="ARBA00022500"/>
    </source>
</evidence>
<name>A0A3D8K590_9BURK</name>
<dbReference type="Pfam" id="PF08447">
    <property type="entry name" value="PAS_3"/>
    <property type="match status" value="1"/>
</dbReference>
<dbReference type="InterPro" id="IPR004089">
    <property type="entry name" value="MCPsignal_dom"/>
</dbReference>
<dbReference type="InterPro" id="IPR000014">
    <property type="entry name" value="PAS"/>
</dbReference>
<feature type="domain" description="Methyl-accepting transducer" evidence="4">
    <location>
        <begin position="234"/>
        <end position="463"/>
    </location>
</feature>
<dbReference type="NCBIfam" id="TIGR00229">
    <property type="entry name" value="sensory_box"/>
    <property type="match status" value="1"/>
</dbReference>
<dbReference type="GO" id="GO:0007165">
    <property type="term" value="P:signal transduction"/>
    <property type="evidence" value="ECO:0007669"/>
    <property type="project" value="UniProtKB-KW"/>
</dbReference>
<dbReference type="PROSITE" id="PS50112">
    <property type="entry name" value="PAS"/>
    <property type="match status" value="1"/>
</dbReference>
<keyword evidence="3" id="KW-0807">Transducer</keyword>
<dbReference type="Gene3D" id="3.30.450.20">
    <property type="entry name" value="PAS domain"/>
    <property type="match status" value="1"/>
</dbReference>
<dbReference type="AlphaFoldDB" id="A0A3D8K590"/>
<protein>
    <submittedName>
        <fullName evidence="6">PAS domain S-box protein</fullName>
    </submittedName>
</protein>
<dbReference type="Proteomes" id="UP000256838">
    <property type="component" value="Unassembled WGS sequence"/>
</dbReference>
<dbReference type="Gene3D" id="1.10.287.950">
    <property type="entry name" value="Methyl-accepting chemotaxis protein"/>
    <property type="match status" value="1"/>
</dbReference>
<dbReference type="PROSITE" id="PS50111">
    <property type="entry name" value="CHEMOTAXIS_TRANSDUC_2"/>
    <property type="match status" value="1"/>
</dbReference>
<dbReference type="PANTHER" id="PTHR43531:SF11">
    <property type="entry name" value="METHYL-ACCEPTING CHEMOTAXIS PROTEIN 3"/>
    <property type="match status" value="1"/>
</dbReference>
<dbReference type="GO" id="GO:0006935">
    <property type="term" value="P:chemotaxis"/>
    <property type="evidence" value="ECO:0007669"/>
    <property type="project" value="UniProtKB-KW"/>
</dbReference>
<dbReference type="InterPro" id="IPR035965">
    <property type="entry name" value="PAS-like_dom_sf"/>
</dbReference>
<dbReference type="Pfam" id="PF00015">
    <property type="entry name" value="MCPsignal"/>
    <property type="match status" value="1"/>
</dbReference>
<dbReference type="PANTHER" id="PTHR43531">
    <property type="entry name" value="PROTEIN ICFG"/>
    <property type="match status" value="1"/>
</dbReference>